<dbReference type="RefSeq" id="WP_281764900.1">
    <property type="nucleotide sequence ID" value="NZ_BRVO01000002.1"/>
</dbReference>
<evidence type="ECO:0000256" key="3">
    <source>
        <dbReference type="ARBA" id="ARBA00022801"/>
    </source>
</evidence>
<protein>
    <submittedName>
        <fullName evidence="6">Formimidoylglutamate deiminase</fullName>
    </submittedName>
</protein>
<dbReference type="InterPro" id="IPR051607">
    <property type="entry name" value="Metallo-dep_hydrolases"/>
</dbReference>
<dbReference type="InterPro" id="IPR006680">
    <property type="entry name" value="Amidohydro-rel"/>
</dbReference>
<dbReference type="Gene3D" id="3.20.20.140">
    <property type="entry name" value="Metal-dependent hydrolases"/>
    <property type="match status" value="1"/>
</dbReference>
<gene>
    <name evidence="6" type="ORF">Y10_16260</name>
</gene>
<feature type="domain" description="Amidohydrolase-related" evidence="5">
    <location>
        <begin position="48"/>
        <end position="432"/>
    </location>
</feature>
<comment type="caution">
    <text evidence="6">The sequence shown here is derived from an EMBL/GenBank/DDBJ whole genome shotgun (WGS) entry which is preliminary data.</text>
</comment>
<name>A0ABQ5MIQ1_9FLAO</name>
<dbReference type="InterPro" id="IPR011059">
    <property type="entry name" value="Metal-dep_hydrolase_composite"/>
</dbReference>
<dbReference type="SUPFAM" id="SSF51556">
    <property type="entry name" value="Metallo-dependent hydrolases"/>
    <property type="match status" value="1"/>
</dbReference>
<keyword evidence="2" id="KW-0479">Metal-binding</keyword>
<dbReference type="InterPro" id="IPR010252">
    <property type="entry name" value="HutF"/>
</dbReference>
<dbReference type="InterPro" id="IPR032466">
    <property type="entry name" value="Metal_Hydrolase"/>
</dbReference>
<reference evidence="6" key="1">
    <citation type="submission" date="2022-07" db="EMBL/GenBank/DDBJ databases">
        <title>Taxonomy of Novel Oxalotrophic and Methylotrophic Bacteria.</title>
        <authorList>
            <person name="Sahin N."/>
            <person name="Tani A."/>
        </authorList>
    </citation>
    <scope>NUCLEOTIDE SEQUENCE</scope>
    <source>
        <strain evidence="6">Y10</strain>
    </source>
</reference>
<evidence type="ECO:0000256" key="2">
    <source>
        <dbReference type="ARBA" id="ARBA00022723"/>
    </source>
</evidence>
<dbReference type="Gene3D" id="2.30.40.10">
    <property type="entry name" value="Urease, subunit C, domain 1"/>
    <property type="match status" value="1"/>
</dbReference>
<evidence type="ECO:0000259" key="5">
    <source>
        <dbReference type="Pfam" id="PF01979"/>
    </source>
</evidence>
<dbReference type="Proteomes" id="UP001143543">
    <property type="component" value="Unassembled WGS sequence"/>
</dbReference>
<evidence type="ECO:0000256" key="1">
    <source>
        <dbReference type="ARBA" id="ARBA00001947"/>
    </source>
</evidence>
<keyword evidence="4" id="KW-0862">Zinc</keyword>
<evidence type="ECO:0000313" key="7">
    <source>
        <dbReference type="Proteomes" id="UP001143543"/>
    </source>
</evidence>
<evidence type="ECO:0000313" key="6">
    <source>
        <dbReference type="EMBL" id="GLB49258.1"/>
    </source>
</evidence>
<keyword evidence="7" id="KW-1185">Reference proteome</keyword>
<organism evidence="6 7">
    <name type="scientific">Neptunitalea lumnitzerae</name>
    <dbReference type="NCBI Taxonomy" id="2965509"/>
    <lineage>
        <taxon>Bacteria</taxon>
        <taxon>Pseudomonadati</taxon>
        <taxon>Bacteroidota</taxon>
        <taxon>Flavobacteriia</taxon>
        <taxon>Flavobacteriales</taxon>
        <taxon>Flavobacteriaceae</taxon>
        <taxon>Neptunitalea</taxon>
    </lineage>
</organism>
<dbReference type="PANTHER" id="PTHR11271:SF48">
    <property type="entry name" value="AMIDOHYDROLASE-RELATED DOMAIN-CONTAINING PROTEIN"/>
    <property type="match status" value="1"/>
</dbReference>
<dbReference type="NCBIfam" id="NF006681">
    <property type="entry name" value="PRK09229.1-2"/>
    <property type="match status" value="1"/>
</dbReference>
<proteinExistence type="predicted"/>
<comment type="cofactor">
    <cofactor evidence="1">
        <name>Zn(2+)</name>
        <dbReference type="ChEBI" id="CHEBI:29105"/>
    </cofactor>
</comment>
<dbReference type="EMBL" id="BRVO01000002">
    <property type="protein sequence ID" value="GLB49258.1"/>
    <property type="molecule type" value="Genomic_DNA"/>
</dbReference>
<accession>A0ABQ5MIQ1</accession>
<keyword evidence="3" id="KW-0378">Hydrolase</keyword>
<sequence>MEKHIFFKGLLTEHGWLSNTLITTENGIIKNIEANTSPVHDTEVVEGYALPGFQNAHSHAFQYAMAGLAELHEGTGIPDDFWSWRTAMYELALTISPEQLEAIATQLYTEMVRHGYTAVTEFHYLHHQPDGTPYDNLAEMGLRLVNAAKKAGLHITLVPMFYQKGGFGMEPSKNQARFISDTIEDYYNLLEATKKACQTYEHAICGIGIHSLRAVCAEDIIQLTEEYKGDTPFHLHIAEQLKEIDDCIAFYGKRPVQWLLDNVNLDNNFHLVHATHLDDAEVQGIASSGAHVVLCPSTEGNLGDGIFRLHDFKNLNGSWSIGTDSHIGLNPLEELRILDYGQRLTTHKRTSFYTQGYGDSGFNAINMMWKSGRKAMGLQSEAFFKIGEPLNAAVINATHPLIATSSTKHLSNTIVYTQDASNMLGTLFNGKWMVKDGKHIHKNTVEIDFVKTLLTLKSRL</sequence>
<evidence type="ECO:0000256" key="4">
    <source>
        <dbReference type="ARBA" id="ARBA00022833"/>
    </source>
</evidence>
<dbReference type="Pfam" id="PF01979">
    <property type="entry name" value="Amidohydro_1"/>
    <property type="match status" value="1"/>
</dbReference>
<dbReference type="PANTHER" id="PTHR11271">
    <property type="entry name" value="GUANINE DEAMINASE"/>
    <property type="match status" value="1"/>
</dbReference>
<dbReference type="NCBIfam" id="TIGR02022">
    <property type="entry name" value="hutF"/>
    <property type="match status" value="1"/>
</dbReference>